<organism evidence="7 8">
    <name type="scientific">candidate division WOR-3 bacterium 4484_100</name>
    <dbReference type="NCBI Taxonomy" id="1936077"/>
    <lineage>
        <taxon>Bacteria</taxon>
        <taxon>Bacteria division WOR-3</taxon>
    </lineage>
</organism>
<feature type="modified residue" description="N6-(pyridoxal phosphate)lysine" evidence="5">
    <location>
        <position position="202"/>
    </location>
</feature>
<dbReference type="InterPro" id="IPR015422">
    <property type="entry name" value="PyrdxlP-dep_Trfase_small"/>
</dbReference>
<reference evidence="8" key="1">
    <citation type="submission" date="2017-01" db="EMBL/GenBank/DDBJ databases">
        <title>Novel pathways for hydrocarbon cycling and metabolic interdependencies in hydrothermal sediment communities.</title>
        <authorList>
            <person name="Dombrowski N."/>
            <person name="Seitz K."/>
            <person name="Teske A."/>
            <person name="Baker B."/>
        </authorList>
    </citation>
    <scope>NUCLEOTIDE SEQUENCE [LARGE SCALE GENOMIC DNA]</scope>
</reference>
<evidence type="ECO:0000313" key="7">
    <source>
        <dbReference type="EMBL" id="OPX17818.1"/>
    </source>
</evidence>
<dbReference type="GO" id="GO:0008732">
    <property type="term" value="F:L-allo-threonine aldolase activity"/>
    <property type="evidence" value="ECO:0007669"/>
    <property type="project" value="TreeGrafter"/>
</dbReference>
<sequence>MKVVDLRSDTVTLPSPQMRRAMFEAELGDDVFGEDPTVNELERVSAELMGKESAMLVVSGTMGNLVCMLTHCQRGDEIILGDKSHIFLNEAGGVSALGGIHPHTVKNQDDGTMRIEDIESAIRGKNLHWPRTRVICLENTHNYCYGAPLSVEYMTEVFNLARRHNLFVHLDGARLFNAAVALKQDVKKFTQYADSVTFCLSKGLAAPVGSVVCGDRDFIAEARRNRKVLGGGMRQAGIIAGPGIISIKQMVTRLAEDHKNARRLAEGIVKIPGLKLDLERVKTNIIYFELDIDGVEPDQFVKSLDNQGVRFLRTGTRRFRMVTHYGIEEEDVSYVLEKLTQVTNELFKR</sequence>
<dbReference type="Gene3D" id="3.90.1150.10">
    <property type="entry name" value="Aspartate Aminotransferase, domain 1"/>
    <property type="match status" value="1"/>
</dbReference>
<evidence type="ECO:0000256" key="2">
    <source>
        <dbReference type="ARBA" id="ARBA00006966"/>
    </source>
</evidence>
<keyword evidence="4" id="KW-0456">Lyase</keyword>
<dbReference type="InterPro" id="IPR015424">
    <property type="entry name" value="PyrdxlP-dep_Trfase"/>
</dbReference>
<accession>A0A1V4QEQ2</accession>
<dbReference type="GO" id="GO:0006545">
    <property type="term" value="P:glycine biosynthetic process"/>
    <property type="evidence" value="ECO:0007669"/>
    <property type="project" value="TreeGrafter"/>
</dbReference>
<evidence type="ECO:0000256" key="3">
    <source>
        <dbReference type="ARBA" id="ARBA00022898"/>
    </source>
</evidence>
<evidence type="ECO:0000256" key="5">
    <source>
        <dbReference type="PIRSR" id="PIRSR017617-1"/>
    </source>
</evidence>
<feature type="domain" description="Aromatic amino acid beta-eliminating lyase/threonine aldolase" evidence="6">
    <location>
        <begin position="5"/>
        <end position="288"/>
    </location>
</feature>
<evidence type="ECO:0000256" key="4">
    <source>
        <dbReference type="ARBA" id="ARBA00023239"/>
    </source>
</evidence>
<dbReference type="PANTHER" id="PTHR48097:SF9">
    <property type="entry name" value="L-THREONINE ALDOLASE"/>
    <property type="match status" value="1"/>
</dbReference>
<evidence type="ECO:0000259" key="6">
    <source>
        <dbReference type="Pfam" id="PF01212"/>
    </source>
</evidence>
<dbReference type="FunFam" id="3.40.640.10:FF:000030">
    <property type="entry name" value="Low-specificity L-threonine aldolase"/>
    <property type="match status" value="1"/>
</dbReference>
<dbReference type="FunFam" id="3.90.1150.10:FF:000041">
    <property type="entry name" value="Low-specificity L-threonine aldolase"/>
    <property type="match status" value="1"/>
</dbReference>
<gene>
    <name evidence="7" type="ORF">BXT86_04485</name>
</gene>
<dbReference type="NCBIfam" id="NF041359">
    <property type="entry name" value="GntG_guanitoxin"/>
    <property type="match status" value="1"/>
</dbReference>
<name>A0A1V4QEQ2_UNCW3</name>
<dbReference type="NCBIfam" id="NF007825">
    <property type="entry name" value="PRK10534.1"/>
    <property type="match status" value="1"/>
</dbReference>
<keyword evidence="3" id="KW-0663">Pyridoxal phosphate</keyword>
<dbReference type="Gene3D" id="3.40.640.10">
    <property type="entry name" value="Type I PLP-dependent aspartate aminotransferase-like (Major domain)"/>
    <property type="match status" value="1"/>
</dbReference>
<dbReference type="Pfam" id="PF01212">
    <property type="entry name" value="Beta_elim_lyase"/>
    <property type="match status" value="1"/>
</dbReference>
<protein>
    <submittedName>
        <fullName evidence="7">Low-specificity L-threonine aldolase</fullName>
    </submittedName>
</protein>
<dbReference type="EMBL" id="MUKB01000074">
    <property type="protein sequence ID" value="OPX17818.1"/>
    <property type="molecule type" value="Genomic_DNA"/>
</dbReference>
<dbReference type="GO" id="GO:0005829">
    <property type="term" value="C:cytosol"/>
    <property type="evidence" value="ECO:0007669"/>
    <property type="project" value="TreeGrafter"/>
</dbReference>
<evidence type="ECO:0000256" key="1">
    <source>
        <dbReference type="ARBA" id="ARBA00001933"/>
    </source>
</evidence>
<dbReference type="SUPFAM" id="SSF53383">
    <property type="entry name" value="PLP-dependent transferases"/>
    <property type="match status" value="1"/>
</dbReference>
<dbReference type="InterPro" id="IPR001597">
    <property type="entry name" value="ArAA_b-elim_lyase/Thr_aldolase"/>
</dbReference>
<dbReference type="PANTHER" id="PTHR48097">
    <property type="entry name" value="L-THREONINE ALDOLASE-RELATED"/>
    <property type="match status" value="1"/>
</dbReference>
<dbReference type="GO" id="GO:0006567">
    <property type="term" value="P:L-threonine catabolic process"/>
    <property type="evidence" value="ECO:0007669"/>
    <property type="project" value="TreeGrafter"/>
</dbReference>
<dbReference type="InterPro" id="IPR015421">
    <property type="entry name" value="PyrdxlP-dep_Trfase_major"/>
</dbReference>
<comment type="caution">
    <text evidence="7">The sequence shown here is derived from an EMBL/GenBank/DDBJ whole genome shotgun (WGS) entry which is preliminary data.</text>
</comment>
<dbReference type="AlphaFoldDB" id="A0A1V4QEQ2"/>
<dbReference type="CDD" id="cd06502">
    <property type="entry name" value="TA_like"/>
    <property type="match status" value="1"/>
</dbReference>
<dbReference type="Proteomes" id="UP000191663">
    <property type="component" value="Unassembled WGS sequence"/>
</dbReference>
<dbReference type="InterPro" id="IPR023603">
    <property type="entry name" value="Low_specificity_L-TA-like"/>
</dbReference>
<comment type="cofactor">
    <cofactor evidence="1">
        <name>pyridoxal 5'-phosphate</name>
        <dbReference type="ChEBI" id="CHEBI:597326"/>
    </cofactor>
</comment>
<evidence type="ECO:0000313" key="8">
    <source>
        <dbReference type="Proteomes" id="UP000191663"/>
    </source>
</evidence>
<comment type="similarity">
    <text evidence="2">Belongs to the threonine aldolase family.</text>
</comment>
<dbReference type="PIRSF" id="PIRSF017617">
    <property type="entry name" value="Thr_aldolase"/>
    <property type="match status" value="1"/>
</dbReference>
<proteinExistence type="inferred from homology"/>